<comment type="caution">
    <text evidence="1">The sequence shown here is derived from an EMBL/GenBank/DDBJ whole genome shotgun (WGS) entry which is preliminary data.</text>
</comment>
<evidence type="ECO:0000313" key="2">
    <source>
        <dbReference type="Proteomes" id="UP000319949"/>
    </source>
</evidence>
<organism evidence="1 2">
    <name type="scientific">Bradyrhizobium stylosanthis</name>
    <dbReference type="NCBI Taxonomy" id="1803665"/>
    <lineage>
        <taxon>Bacteria</taxon>
        <taxon>Pseudomonadati</taxon>
        <taxon>Pseudomonadota</taxon>
        <taxon>Alphaproteobacteria</taxon>
        <taxon>Hyphomicrobiales</taxon>
        <taxon>Nitrobacteraceae</taxon>
        <taxon>Bradyrhizobium</taxon>
    </lineage>
</organism>
<accession>A0A560CXH0</accession>
<dbReference type="Proteomes" id="UP000319949">
    <property type="component" value="Unassembled WGS sequence"/>
</dbReference>
<dbReference type="OrthoDB" id="7376075at2"/>
<name>A0A560CXH0_9BRAD</name>
<evidence type="ECO:0000313" key="1">
    <source>
        <dbReference type="EMBL" id="TWA89550.1"/>
    </source>
</evidence>
<dbReference type="EMBL" id="VITK01000019">
    <property type="protein sequence ID" value="TWA89550.1"/>
    <property type="molecule type" value="Genomic_DNA"/>
</dbReference>
<evidence type="ECO:0008006" key="3">
    <source>
        <dbReference type="Google" id="ProtNLM"/>
    </source>
</evidence>
<protein>
    <recommendedName>
        <fullName evidence="3">XRE family transcriptional regulator</fullName>
    </recommendedName>
</protein>
<gene>
    <name evidence="1" type="ORF">FBZ96_11918</name>
</gene>
<proteinExistence type="predicted"/>
<sequence>MDARTKPTLLDDVEAFLKANGLSATRFGVLAAGDTKFVNTLRKGRKVRLATEERVRAWMESQG</sequence>
<dbReference type="AlphaFoldDB" id="A0A560CXH0"/>
<reference evidence="1 2" key="1">
    <citation type="submission" date="2019-06" db="EMBL/GenBank/DDBJ databases">
        <title>Genomic Encyclopedia of Type Strains, Phase IV (KMG-V): Genome sequencing to study the core and pangenomes of soil and plant-associated prokaryotes.</title>
        <authorList>
            <person name="Whitman W."/>
        </authorList>
    </citation>
    <scope>NUCLEOTIDE SEQUENCE [LARGE SCALE GENOMIC DNA]</scope>
    <source>
        <strain evidence="1 2">BR 510</strain>
    </source>
</reference>
<dbReference type="RefSeq" id="WP_145670136.1">
    <property type="nucleotide sequence ID" value="NZ_VITK01000019.1"/>
</dbReference>
<keyword evidence="2" id="KW-1185">Reference proteome</keyword>